<dbReference type="GO" id="GO:0005615">
    <property type="term" value="C:extracellular space"/>
    <property type="evidence" value="ECO:0007669"/>
    <property type="project" value="InterPro"/>
</dbReference>
<dbReference type="InterPro" id="IPR042178">
    <property type="entry name" value="Serpin_sf_1"/>
</dbReference>
<organism evidence="3 4">
    <name type="scientific">Albula glossodonta</name>
    <name type="common">roundjaw bonefish</name>
    <dbReference type="NCBI Taxonomy" id="121402"/>
    <lineage>
        <taxon>Eukaryota</taxon>
        <taxon>Metazoa</taxon>
        <taxon>Chordata</taxon>
        <taxon>Craniata</taxon>
        <taxon>Vertebrata</taxon>
        <taxon>Euteleostomi</taxon>
        <taxon>Actinopterygii</taxon>
        <taxon>Neopterygii</taxon>
        <taxon>Teleostei</taxon>
        <taxon>Albuliformes</taxon>
        <taxon>Albulidae</taxon>
        <taxon>Albula</taxon>
    </lineage>
</organism>
<reference evidence="3" key="1">
    <citation type="thesis" date="2021" institute="BYU ScholarsArchive" country="Provo, UT, USA">
        <title>Applications of and Algorithms for Genome Assembly and Genomic Analyses with an Emphasis on Marine Teleosts.</title>
        <authorList>
            <person name="Pickett B.D."/>
        </authorList>
    </citation>
    <scope>NUCLEOTIDE SEQUENCE</scope>
    <source>
        <strain evidence="3">HI-2016</strain>
    </source>
</reference>
<dbReference type="InterPro" id="IPR000215">
    <property type="entry name" value="Serpin_fam"/>
</dbReference>
<accession>A0A8T2PDE0</accession>
<dbReference type="Proteomes" id="UP000824540">
    <property type="component" value="Unassembled WGS sequence"/>
</dbReference>
<dbReference type="Pfam" id="PF00079">
    <property type="entry name" value="Serpin"/>
    <property type="match status" value="1"/>
</dbReference>
<evidence type="ECO:0000313" key="4">
    <source>
        <dbReference type="Proteomes" id="UP000824540"/>
    </source>
</evidence>
<protein>
    <recommendedName>
        <fullName evidence="2">Serpin domain-containing protein</fullName>
    </recommendedName>
</protein>
<dbReference type="Gene3D" id="2.30.39.10">
    <property type="entry name" value="Alpha-1-antitrypsin, domain 1"/>
    <property type="match status" value="1"/>
</dbReference>
<proteinExistence type="inferred from homology"/>
<dbReference type="EMBL" id="JAFBMS010000009">
    <property type="protein sequence ID" value="KAG9349201.1"/>
    <property type="molecule type" value="Genomic_DNA"/>
</dbReference>
<evidence type="ECO:0000256" key="1">
    <source>
        <dbReference type="RuleBase" id="RU000411"/>
    </source>
</evidence>
<keyword evidence="4" id="KW-1185">Reference proteome</keyword>
<dbReference type="AlphaFoldDB" id="A0A8T2PDE0"/>
<feature type="domain" description="Serpin" evidence="2">
    <location>
        <begin position="1"/>
        <end position="150"/>
    </location>
</feature>
<dbReference type="Gene3D" id="3.30.497.10">
    <property type="entry name" value="Antithrombin, subunit I, domain 2"/>
    <property type="match status" value="1"/>
</dbReference>
<dbReference type="InterPro" id="IPR023796">
    <property type="entry name" value="Serpin_dom"/>
</dbReference>
<dbReference type="GO" id="GO:0004867">
    <property type="term" value="F:serine-type endopeptidase inhibitor activity"/>
    <property type="evidence" value="ECO:0007669"/>
    <property type="project" value="InterPro"/>
</dbReference>
<gene>
    <name evidence="3" type="ORF">JZ751_027644</name>
</gene>
<dbReference type="InterPro" id="IPR036186">
    <property type="entry name" value="Serpin_sf"/>
</dbReference>
<comment type="similarity">
    <text evidence="1">Belongs to the serpin family.</text>
</comment>
<evidence type="ECO:0000313" key="3">
    <source>
        <dbReference type="EMBL" id="KAG9349201.1"/>
    </source>
</evidence>
<comment type="caution">
    <text evidence="3">The sequence shown here is derived from an EMBL/GenBank/DDBJ whole genome shotgun (WGS) entry which is preliminary data.</text>
</comment>
<dbReference type="InterPro" id="IPR042185">
    <property type="entry name" value="Serpin_sf_2"/>
</dbReference>
<dbReference type="OrthoDB" id="8179360at2759"/>
<dbReference type="PANTHER" id="PTHR11461:SF129">
    <property type="entry name" value="SERPIN E3"/>
    <property type="match status" value="1"/>
</dbReference>
<sequence>MMYQASEVNFGQFRTPTDHRYTVVELSYLGDSLSLMVALPSDRKVPLSHLERQLSSRALGLWDNGLRRTKMDVFLPRFKIQNRFSLKSVLLSLGISDIFDPVAADFGGISEEGLYVSEAIHEAKIEVTEEGTKAAAATGSVLFMGRVMNPAELGA</sequence>
<evidence type="ECO:0000259" key="2">
    <source>
        <dbReference type="SMART" id="SM00093"/>
    </source>
</evidence>
<name>A0A8T2PDE0_9TELE</name>
<dbReference type="PANTHER" id="PTHR11461">
    <property type="entry name" value="SERINE PROTEASE INHIBITOR, SERPIN"/>
    <property type="match status" value="1"/>
</dbReference>
<dbReference type="SMART" id="SM00093">
    <property type="entry name" value="SERPIN"/>
    <property type="match status" value="1"/>
</dbReference>
<dbReference type="SUPFAM" id="SSF56574">
    <property type="entry name" value="Serpins"/>
    <property type="match status" value="1"/>
</dbReference>